<sequence>MRKKVWGAIAVAVAAVAVFASSQQSLALWSDSASASGGTATAASVNLTVGTSAGTSAAYTLANLTTAATPVVPGNTVQAPLTVKNSGADPLRWRMQSTTTPLPGFTLTTYGVDNESVCPTGVNTAAPAVPSLMSAPMTASLQHPVSPAYMPDPLVPGGTYVLCLRLEVDSGAVSGQTNNATFTFQAGAA</sequence>
<evidence type="ECO:0000256" key="1">
    <source>
        <dbReference type="SAM" id="SignalP"/>
    </source>
</evidence>
<organism evidence="2 3">
    <name type="scientific">Rhodococcus qingshengii</name>
    <dbReference type="NCBI Taxonomy" id="334542"/>
    <lineage>
        <taxon>Bacteria</taxon>
        <taxon>Bacillati</taxon>
        <taxon>Actinomycetota</taxon>
        <taxon>Actinomycetes</taxon>
        <taxon>Mycobacteriales</taxon>
        <taxon>Nocardiaceae</taxon>
        <taxon>Rhodococcus</taxon>
        <taxon>Rhodococcus erythropolis group</taxon>
    </lineage>
</organism>
<evidence type="ECO:0008006" key="4">
    <source>
        <dbReference type="Google" id="ProtNLM"/>
    </source>
</evidence>
<dbReference type="RefSeq" id="WP_020968829.1">
    <property type="nucleotide sequence ID" value="NZ_NOVD01000041.1"/>
</dbReference>
<evidence type="ECO:0000313" key="2">
    <source>
        <dbReference type="EMBL" id="PCK23918.1"/>
    </source>
</evidence>
<name>A0A2A5J2V4_RHOSG</name>
<protein>
    <recommendedName>
        <fullName evidence="4">Ribosomally synthesized peptide with SipW-like signal peptide</fullName>
    </recommendedName>
</protein>
<dbReference type="EMBL" id="NOVD01000041">
    <property type="protein sequence ID" value="PCK23918.1"/>
    <property type="molecule type" value="Genomic_DNA"/>
</dbReference>
<feature type="chain" id="PRO_5039567019" description="Ribosomally synthesized peptide with SipW-like signal peptide" evidence="1">
    <location>
        <begin position="28"/>
        <end position="189"/>
    </location>
</feature>
<dbReference type="AlphaFoldDB" id="A0A2A5J2V4"/>
<feature type="signal peptide" evidence="1">
    <location>
        <begin position="1"/>
        <end position="27"/>
    </location>
</feature>
<evidence type="ECO:0000313" key="3">
    <source>
        <dbReference type="Proteomes" id="UP000230886"/>
    </source>
</evidence>
<keyword evidence="1" id="KW-0732">Signal</keyword>
<reference evidence="2 3" key="1">
    <citation type="submission" date="2017-07" db="EMBL/GenBank/DDBJ databases">
        <title>Draft sequence of Rhodococcus enclensis 23b-28.</title>
        <authorList>
            <person name="Besaury L."/>
            <person name="Sancelme M."/>
            <person name="Amato P."/>
            <person name="Lallement A."/>
            <person name="Delort A.-M."/>
        </authorList>
    </citation>
    <scope>NUCLEOTIDE SEQUENCE [LARGE SCALE GENOMIC DNA]</scope>
    <source>
        <strain evidence="2 3">23b-28</strain>
    </source>
</reference>
<accession>A0A2A5J2V4</accession>
<comment type="caution">
    <text evidence="2">The sequence shown here is derived from an EMBL/GenBank/DDBJ whole genome shotgun (WGS) entry which is preliminary data.</text>
</comment>
<dbReference type="Proteomes" id="UP000230886">
    <property type="component" value="Unassembled WGS sequence"/>
</dbReference>
<gene>
    <name evidence="2" type="ORF">CHR55_28460</name>
</gene>
<proteinExistence type="predicted"/>